<feature type="transmembrane region" description="Helical" evidence="6">
    <location>
        <begin position="147"/>
        <end position="170"/>
    </location>
</feature>
<keyword evidence="5 6" id="KW-0472">Membrane</keyword>
<dbReference type="InterPro" id="IPR013525">
    <property type="entry name" value="ABC2_TM"/>
</dbReference>
<dbReference type="STRING" id="74557.A0A1V9YBP3"/>
<evidence type="ECO:0000256" key="2">
    <source>
        <dbReference type="ARBA" id="ARBA00022448"/>
    </source>
</evidence>
<reference evidence="9 10" key="1">
    <citation type="journal article" date="2014" name="Genome Biol. Evol.">
        <title>The secreted proteins of Achlya hypogyna and Thraustotheca clavata identify the ancestral oomycete secretome and reveal gene acquisitions by horizontal gene transfer.</title>
        <authorList>
            <person name="Misner I."/>
            <person name="Blouin N."/>
            <person name="Leonard G."/>
            <person name="Richards T.A."/>
            <person name="Lane C.E."/>
        </authorList>
    </citation>
    <scope>NUCLEOTIDE SEQUENCE [LARGE SCALE GENOMIC DNA]</scope>
    <source>
        <strain evidence="9 10">ATCC 34112</strain>
    </source>
</reference>
<dbReference type="Proteomes" id="UP000243217">
    <property type="component" value="Unassembled WGS sequence"/>
</dbReference>
<sequence>MTPRQPNEYAEVFRSSSIYNAMMQYIKSPTSSSLEYDASEMLAHLPAYWLSFGKSTLLLAKRQLRVYLRNKEFVQSRIVMVIIMGLLYSTSYYQVAADQIVTVIGVIFMAVLFLSLGQFPMIPSILEAKEIYYKQQRANFFKTSSYVLAQSLTQIPFLILETVVFGSIMYWVTGFSATSRAFIVYLLLLFLINVVFATWFFFIAAITPNLNVAQPVSMLSVLVYVLFAGFVMSPDDMPRYFIWIYWIDPLAYAIRALAINQYSTSEFQVCLYKGIDYCKITNTTMGNAMLKQYGVKTDTIWIWYAALYLICCYLLFTGMVYLTLHHVQYESKDHVTPTRIQTQEEELEDKYIEGPKTPVHAIAVPVNESSVRPVVLAFKDLWYSVPNPTKGEPDLQLLKGINGYALP</sequence>
<keyword evidence="3 6" id="KW-0812">Transmembrane</keyword>
<organism evidence="9 10">
    <name type="scientific">Thraustotheca clavata</name>
    <dbReference type="NCBI Taxonomy" id="74557"/>
    <lineage>
        <taxon>Eukaryota</taxon>
        <taxon>Sar</taxon>
        <taxon>Stramenopiles</taxon>
        <taxon>Oomycota</taxon>
        <taxon>Saprolegniomycetes</taxon>
        <taxon>Saprolegniales</taxon>
        <taxon>Achlyaceae</taxon>
        <taxon>Thraustotheca</taxon>
    </lineage>
</organism>
<proteinExistence type="predicted"/>
<feature type="transmembrane region" description="Helical" evidence="6">
    <location>
        <begin position="182"/>
        <end position="204"/>
    </location>
</feature>
<comment type="subcellular location">
    <subcellularLocation>
        <location evidence="1">Membrane</location>
        <topology evidence="1">Multi-pass membrane protein</topology>
    </subcellularLocation>
</comment>
<feature type="transmembrane region" description="Helical" evidence="6">
    <location>
        <begin position="100"/>
        <end position="126"/>
    </location>
</feature>
<dbReference type="InterPro" id="IPR013581">
    <property type="entry name" value="PDR_assoc"/>
</dbReference>
<keyword evidence="9" id="KW-0067">ATP-binding</keyword>
<gene>
    <name evidence="9" type="ORF">THRCLA_10979</name>
</gene>
<evidence type="ECO:0000256" key="1">
    <source>
        <dbReference type="ARBA" id="ARBA00004141"/>
    </source>
</evidence>
<evidence type="ECO:0000256" key="6">
    <source>
        <dbReference type="SAM" id="Phobius"/>
    </source>
</evidence>
<evidence type="ECO:0000256" key="3">
    <source>
        <dbReference type="ARBA" id="ARBA00022692"/>
    </source>
</evidence>
<name>A0A1V9YBP3_9STRA</name>
<keyword evidence="10" id="KW-1185">Reference proteome</keyword>
<evidence type="ECO:0000313" key="9">
    <source>
        <dbReference type="EMBL" id="OQR83141.1"/>
    </source>
</evidence>
<feature type="non-terminal residue" evidence="9">
    <location>
        <position position="407"/>
    </location>
</feature>
<dbReference type="PANTHER" id="PTHR19241">
    <property type="entry name" value="ATP-BINDING CASSETTE TRANSPORTER"/>
    <property type="match status" value="1"/>
</dbReference>
<feature type="transmembrane region" description="Helical" evidence="6">
    <location>
        <begin position="301"/>
        <end position="324"/>
    </location>
</feature>
<feature type="transmembrane region" description="Helical" evidence="6">
    <location>
        <begin position="240"/>
        <end position="258"/>
    </location>
</feature>
<dbReference type="Pfam" id="PF08370">
    <property type="entry name" value="PDR_assoc"/>
    <property type="match status" value="1"/>
</dbReference>
<dbReference type="AlphaFoldDB" id="A0A1V9YBP3"/>
<dbReference type="Pfam" id="PF01061">
    <property type="entry name" value="ABC2_membrane"/>
    <property type="match status" value="1"/>
</dbReference>
<dbReference type="GO" id="GO:0016020">
    <property type="term" value="C:membrane"/>
    <property type="evidence" value="ECO:0007669"/>
    <property type="project" value="UniProtKB-SubCell"/>
</dbReference>
<keyword evidence="2" id="KW-0813">Transport</keyword>
<evidence type="ECO:0000259" key="8">
    <source>
        <dbReference type="Pfam" id="PF08370"/>
    </source>
</evidence>
<keyword evidence="9" id="KW-0547">Nucleotide-binding</keyword>
<feature type="domain" description="ABC-2 type transporter transmembrane" evidence="7">
    <location>
        <begin position="57"/>
        <end position="262"/>
    </location>
</feature>
<feature type="domain" description="Plant PDR ABC transporter associated" evidence="8">
    <location>
        <begin position="280"/>
        <end position="329"/>
    </location>
</feature>
<evidence type="ECO:0000313" key="10">
    <source>
        <dbReference type="Proteomes" id="UP000243217"/>
    </source>
</evidence>
<keyword evidence="4 6" id="KW-1133">Transmembrane helix</keyword>
<dbReference type="OrthoDB" id="245989at2759"/>
<evidence type="ECO:0000256" key="5">
    <source>
        <dbReference type="ARBA" id="ARBA00023136"/>
    </source>
</evidence>
<dbReference type="GO" id="GO:0140359">
    <property type="term" value="F:ABC-type transporter activity"/>
    <property type="evidence" value="ECO:0007669"/>
    <property type="project" value="InterPro"/>
</dbReference>
<dbReference type="EMBL" id="JNBS01004502">
    <property type="protein sequence ID" value="OQR83141.1"/>
    <property type="molecule type" value="Genomic_DNA"/>
</dbReference>
<protein>
    <submittedName>
        <fullName evidence="9">ATP-binding Cassette (ABC) Superfamily</fullName>
    </submittedName>
</protein>
<feature type="transmembrane region" description="Helical" evidence="6">
    <location>
        <begin position="72"/>
        <end position="94"/>
    </location>
</feature>
<dbReference type="GO" id="GO:0005524">
    <property type="term" value="F:ATP binding"/>
    <property type="evidence" value="ECO:0007669"/>
    <property type="project" value="UniProtKB-KW"/>
</dbReference>
<evidence type="ECO:0000256" key="4">
    <source>
        <dbReference type="ARBA" id="ARBA00022989"/>
    </source>
</evidence>
<accession>A0A1V9YBP3</accession>
<feature type="transmembrane region" description="Helical" evidence="6">
    <location>
        <begin position="216"/>
        <end position="234"/>
    </location>
</feature>
<comment type="caution">
    <text evidence="9">The sequence shown here is derived from an EMBL/GenBank/DDBJ whole genome shotgun (WGS) entry which is preliminary data.</text>
</comment>
<evidence type="ECO:0000259" key="7">
    <source>
        <dbReference type="Pfam" id="PF01061"/>
    </source>
</evidence>